<dbReference type="SUPFAM" id="SSF159042">
    <property type="entry name" value="Plus3-like"/>
    <property type="match status" value="1"/>
</dbReference>
<dbReference type="KEGG" id="aprc:113869928"/>
<feature type="domain" description="Plus3" evidence="3">
    <location>
        <begin position="837"/>
        <end position="935"/>
    </location>
</feature>
<organism evidence="4 5">
    <name type="scientific">Abrus precatorius</name>
    <name type="common">Indian licorice</name>
    <name type="synonym">Glycine abrus</name>
    <dbReference type="NCBI Taxonomy" id="3816"/>
    <lineage>
        <taxon>Eukaryota</taxon>
        <taxon>Viridiplantae</taxon>
        <taxon>Streptophyta</taxon>
        <taxon>Embryophyta</taxon>
        <taxon>Tracheophyta</taxon>
        <taxon>Spermatophyta</taxon>
        <taxon>Magnoliopsida</taxon>
        <taxon>eudicotyledons</taxon>
        <taxon>Gunneridae</taxon>
        <taxon>Pentapetalae</taxon>
        <taxon>rosids</taxon>
        <taxon>fabids</taxon>
        <taxon>Fabales</taxon>
        <taxon>Fabaceae</taxon>
        <taxon>Papilionoideae</taxon>
        <taxon>50 kb inversion clade</taxon>
        <taxon>NPAAA clade</taxon>
        <taxon>indigoferoid/millettioid clade</taxon>
        <taxon>Abreae</taxon>
        <taxon>Abrus</taxon>
    </lineage>
</organism>
<feature type="domain" description="CCHC-type" evidence="2">
    <location>
        <begin position="668"/>
        <end position="684"/>
    </location>
</feature>
<feature type="region of interest" description="Disordered" evidence="1">
    <location>
        <begin position="593"/>
        <end position="628"/>
    </location>
</feature>
<feature type="region of interest" description="Disordered" evidence="1">
    <location>
        <begin position="746"/>
        <end position="779"/>
    </location>
</feature>
<dbReference type="GO" id="GO:0008270">
    <property type="term" value="F:zinc ion binding"/>
    <property type="evidence" value="ECO:0007669"/>
    <property type="project" value="InterPro"/>
</dbReference>
<evidence type="ECO:0000256" key="1">
    <source>
        <dbReference type="SAM" id="MobiDB-lite"/>
    </source>
</evidence>
<name>A0A8B8M4Z8_ABRPR</name>
<dbReference type="PANTHER" id="PTHR38940:SF4">
    <property type="entry name" value="OS01G0775100 PROTEIN"/>
    <property type="match status" value="1"/>
</dbReference>
<evidence type="ECO:0000313" key="5">
    <source>
        <dbReference type="RefSeq" id="XP_027362259.1"/>
    </source>
</evidence>
<dbReference type="AlphaFoldDB" id="A0A8B8M4Z8"/>
<dbReference type="InterPro" id="IPR036128">
    <property type="entry name" value="Plus3-like_sf"/>
</dbReference>
<dbReference type="RefSeq" id="XP_027362259.1">
    <property type="nucleotide sequence ID" value="XM_027506458.1"/>
</dbReference>
<dbReference type="SMART" id="SM00343">
    <property type="entry name" value="ZnF_C2HC"/>
    <property type="match status" value="2"/>
</dbReference>
<dbReference type="Gene3D" id="3.90.70.200">
    <property type="entry name" value="Plus-3 domain"/>
    <property type="match status" value="1"/>
</dbReference>
<feature type="region of interest" description="Disordered" evidence="1">
    <location>
        <begin position="152"/>
        <end position="195"/>
    </location>
</feature>
<dbReference type="GO" id="GO:0003677">
    <property type="term" value="F:DNA binding"/>
    <property type="evidence" value="ECO:0007669"/>
    <property type="project" value="InterPro"/>
</dbReference>
<sequence length="968" mass="106925">MSAENEKIKPKTDIELFLNNANQCVWTKLKNDSGAGANAASRVDMTLAATYPLSEIVWSPDKGLSLKCADSSFVDKNSSLFRDVGTSSMVLAPPPNDTCGKSTTDKPIDDGVVKPIAVVCTKSDIAEADAPTVHPTSDSGVKADCRAHEENDLGLADQRPSDNLLFQSDEPKPSMDQNPSPGGQSDGGVNIGTGKKDVVTDDDLCTAVEPIKEFKGTSAPGTNLTSSSRTPLEKLESSAENDLRTFNCEAACAGTSGVNVNECENKFQDNEIMLPCDKILPVLHSPCHSRIHMAINKGKEKSLSDGDANVILSREENDSHSSVESCNSAGFLSTGKKRCNFQQQLIIGRKRVKRKIEETSGSKSYVKQDSSFVNWISNMVKGLSQSIQDDSNTLALTLANSDHHNLPPDEKLITCNMNQDPEPKNTGFKSIFQSIYCPSLKNVGTRTSHQEGESTEHSEPGKMERGIDATPITYRAENNSSSRLCLQSNKFEVSTVRYDAGPSLQPKIKPLNFFNSQERSKNNLVEDKNCPILGLSKDKEEVASHSSSTKQNTDNNDNVDSNALSDKKEENICHRRDNLGSLWITRFSQKFTAPSREQTANDTEASTGLKEEKGNNDHKSKHKSEHHSFSPGFRYFEPMASMFARRFGAIKHIIPTNSPDNTMKVNMLCLFCGTRGHQLSDCSAVTESELEDLQKNIHPYGGLEEHHCLCIKCFQPNHWAISCPTSISTRKHESEVNALTNDHEKHVIPSDEGSAGLHTDEDDRVVSGGSTNGETDHQAHQNINLKRKSSEIITFKGGCNASFKKYCSSSSEEKKFKENPVASPTRLAEKKTSHVPKEIFDAVKKLRLSRTDILKWINAHGSISQLDGFFLRLRLGKWEEGLGRTGYYVAYINEAQRQSSEQNTRKSLSVKVGGIKCMVKSQYISNHDFLEVITSDYSLAFPLVLFLHHVLKKLCYFHSINFCEIHAQ</sequence>
<accession>A0A8B8M4Z8</accession>
<feature type="region of interest" description="Disordered" evidence="1">
    <location>
        <begin position="538"/>
        <end position="569"/>
    </location>
</feature>
<dbReference type="GeneID" id="113869928"/>
<reference evidence="4" key="1">
    <citation type="journal article" date="2019" name="Toxins">
        <title>Detection of Abrin-Like and Prepropulchellin-Like Toxin Genes and Transcripts Using Whole Genome Sequencing and Full-Length Transcript Sequencing of Abrus precatorius.</title>
        <authorList>
            <person name="Hovde B.T."/>
            <person name="Daligault H.E."/>
            <person name="Hanschen E.R."/>
            <person name="Kunde Y.A."/>
            <person name="Johnson M.B."/>
            <person name="Starkenburg S.R."/>
            <person name="Johnson S.L."/>
        </authorList>
    </citation>
    <scope>NUCLEOTIDE SEQUENCE [LARGE SCALE GENOMIC DNA]</scope>
</reference>
<reference evidence="5" key="2">
    <citation type="submission" date="2025-08" db="UniProtKB">
        <authorList>
            <consortium name="RefSeq"/>
        </authorList>
    </citation>
    <scope>IDENTIFICATION</scope>
    <source>
        <tissue evidence="5">Young leaves</tissue>
    </source>
</reference>
<evidence type="ECO:0000259" key="3">
    <source>
        <dbReference type="SMART" id="SM00719"/>
    </source>
</evidence>
<feature type="compositionally biased region" description="Polar residues" evidence="1">
    <location>
        <begin position="544"/>
        <end position="564"/>
    </location>
</feature>
<dbReference type="InterPro" id="IPR004343">
    <property type="entry name" value="Plus-3_dom"/>
</dbReference>
<dbReference type="OrthoDB" id="166375at2759"/>
<feature type="compositionally biased region" description="Basic and acidic residues" evidence="1">
    <location>
        <begin position="448"/>
        <end position="467"/>
    </location>
</feature>
<feature type="compositionally biased region" description="Polar residues" evidence="1">
    <location>
        <begin position="593"/>
        <end position="606"/>
    </location>
</feature>
<feature type="compositionally biased region" description="Basic and acidic residues" evidence="1">
    <location>
        <begin position="609"/>
        <end position="618"/>
    </location>
</feature>
<dbReference type="PANTHER" id="PTHR38940">
    <property type="entry name" value="PLUS3 DOMAIN-CONTAINING PROTEIN"/>
    <property type="match status" value="1"/>
</dbReference>
<gene>
    <name evidence="5" type="primary">LOC113869928</name>
</gene>
<dbReference type="Gene3D" id="4.10.60.10">
    <property type="entry name" value="Zinc finger, CCHC-type"/>
    <property type="match status" value="1"/>
</dbReference>
<proteinExistence type="predicted"/>
<feature type="region of interest" description="Disordered" evidence="1">
    <location>
        <begin position="443"/>
        <end position="467"/>
    </location>
</feature>
<dbReference type="Proteomes" id="UP000694853">
    <property type="component" value="Unplaced"/>
</dbReference>
<evidence type="ECO:0000259" key="2">
    <source>
        <dbReference type="SMART" id="SM00343"/>
    </source>
</evidence>
<protein>
    <submittedName>
        <fullName evidence="5">Uncharacterized protein LOC113869928 isoform X1</fullName>
    </submittedName>
</protein>
<feature type="domain" description="CCHC-type" evidence="2">
    <location>
        <begin position="709"/>
        <end position="725"/>
    </location>
</feature>
<dbReference type="Pfam" id="PF03126">
    <property type="entry name" value="Plus-3"/>
    <property type="match status" value="1"/>
</dbReference>
<dbReference type="SMART" id="SM00719">
    <property type="entry name" value="Plus3"/>
    <property type="match status" value="1"/>
</dbReference>
<keyword evidence="4" id="KW-1185">Reference proteome</keyword>
<dbReference type="InterPro" id="IPR001878">
    <property type="entry name" value="Znf_CCHC"/>
</dbReference>
<evidence type="ECO:0000313" key="4">
    <source>
        <dbReference type="Proteomes" id="UP000694853"/>
    </source>
</evidence>